<comment type="similarity">
    <text evidence="2">Belongs to the outer membrane factor (OMF) (TC 1.B.17) family.</text>
</comment>
<dbReference type="EMBL" id="CP093313">
    <property type="protein sequence ID" value="UWZ81891.1"/>
    <property type="molecule type" value="Genomic_DNA"/>
</dbReference>
<gene>
    <name evidence="9" type="ORF">MOP44_15030</name>
</gene>
<keyword evidence="6" id="KW-0472">Membrane</keyword>
<dbReference type="InterPro" id="IPR003423">
    <property type="entry name" value="OMP_efflux"/>
</dbReference>
<reference evidence="9" key="1">
    <citation type="submission" date="2021-04" db="EMBL/GenBank/DDBJ databases">
        <title>Phylogenetic analysis of Acidobacteriaceae.</title>
        <authorList>
            <person name="Qiu L."/>
            <person name="Zhang Q."/>
        </authorList>
    </citation>
    <scope>NUCLEOTIDE SEQUENCE</scope>
    <source>
        <strain evidence="9">DSM 25168</strain>
    </source>
</reference>
<dbReference type="GO" id="GO:0015562">
    <property type="term" value="F:efflux transmembrane transporter activity"/>
    <property type="evidence" value="ECO:0007669"/>
    <property type="project" value="InterPro"/>
</dbReference>
<accession>A0A9J7BHI9</accession>
<evidence type="ECO:0000313" key="10">
    <source>
        <dbReference type="Proteomes" id="UP001059380"/>
    </source>
</evidence>
<dbReference type="SUPFAM" id="SSF56954">
    <property type="entry name" value="Outer membrane efflux proteins (OEP)"/>
    <property type="match status" value="1"/>
</dbReference>
<evidence type="ECO:0000256" key="4">
    <source>
        <dbReference type="ARBA" id="ARBA00022452"/>
    </source>
</evidence>
<dbReference type="Pfam" id="PF02321">
    <property type="entry name" value="OEP"/>
    <property type="match status" value="1"/>
</dbReference>
<dbReference type="GO" id="GO:0015288">
    <property type="term" value="F:porin activity"/>
    <property type="evidence" value="ECO:0007669"/>
    <property type="project" value="TreeGrafter"/>
</dbReference>
<protein>
    <submittedName>
        <fullName evidence="9">TolC family protein</fullName>
    </submittedName>
</protein>
<dbReference type="KEGG" id="orp:MOP44_15030"/>
<dbReference type="Gene3D" id="1.20.1600.10">
    <property type="entry name" value="Outer membrane efflux proteins (OEP)"/>
    <property type="match status" value="1"/>
</dbReference>
<organism evidence="9 10">
    <name type="scientific">Occallatibacter riparius</name>
    <dbReference type="NCBI Taxonomy" id="1002689"/>
    <lineage>
        <taxon>Bacteria</taxon>
        <taxon>Pseudomonadati</taxon>
        <taxon>Acidobacteriota</taxon>
        <taxon>Terriglobia</taxon>
        <taxon>Terriglobales</taxon>
        <taxon>Acidobacteriaceae</taxon>
        <taxon>Occallatibacter</taxon>
    </lineage>
</organism>
<comment type="subcellular location">
    <subcellularLocation>
        <location evidence="1">Cell outer membrane</location>
    </subcellularLocation>
</comment>
<dbReference type="PANTHER" id="PTHR30026:SF20">
    <property type="entry name" value="OUTER MEMBRANE PROTEIN TOLC"/>
    <property type="match status" value="1"/>
</dbReference>
<evidence type="ECO:0000256" key="7">
    <source>
        <dbReference type="ARBA" id="ARBA00023237"/>
    </source>
</evidence>
<evidence type="ECO:0000256" key="1">
    <source>
        <dbReference type="ARBA" id="ARBA00004442"/>
    </source>
</evidence>
<dbReference type="Proteomes" id="UP001059380">
    <property type="component" value="Chromosome"/>
</dbReference>
<keyword evidence="10" id="KW-1185">Reference proteome</keyword>
<dbReference type="InterPro" id="IPR051906">
    <property type="entry name" value="TolC-like"/>
</dbReference>
<evidence type="ECO:0000256" key="2">
    <source>
        <dbReference type="ARBA" id="ARBA00007613"/>
    </source>
</evidence>
<keyword evidence="5" id="KW-0812">Transmembrane</keyword>
<name>A0A9J7BHI9_9BACT</name>
<evidence type="ECO:0000256" key="5">
    <source>
        <dbReference type="ARBA" id="ARBA00022692"/>
    </source>
</evidence>
<evidence type="ECO:0000313" key="9">
    <source>
        <dbReference type="EMBL" id="UWZ81891.1"/>
    </source>
</evidence>
<sequence length="438" mass="47441">MARLSRLVTVAGALGCAAMSHAQVSLKTVVDLAQRDSTAVKMAEADVAKAKAAYEQTRDAYIPSVNFGTGIPAFPSVGFTGQPPSIYSMTVESLVFSIPQKHYMDAARSGWRAAESRLKDAREQVALDASNAYIELDTVNSEIVSAQQQEEFANKLVEIEQQRTEAGVDPLRSLLVAKLAAANLKLALLHLQTRAATLSKQLAALTGLPDGAIRADHASIPEIPKISPGDGHNVLNAMDAARFSARARQQQAAGDKETNYIPQLSFFAQYNRNTTILNNVNDYFKQDLPANNFTSGFNVQVPLFDMVHRAKGRESTADALRATAEAEQAARQNEVAIAELTGTLRELQAQAEVSSLRQEIAADDLKTVQTQMQSGNGAGAGPGAQAQMSPTQEQLALIDERQKYLDVQESDLNLAKARLNLIRALGHMQDWLNEVNTK</sequence>
<keyword evidence="7" id="KW-0998">Cell outer membrane</keyword>
<keyword evidence="4" id="KW-1134">Transmembrane beta strand</keyword>
<dbReference type="GO" id="GO:1990281">
    <property type="term" value="C:efflux pump complex"/>
    <property type="evidence" value="ECO:0007669"/>
    <property type="project" value="TreeGrafter"/>
</dbReference>
<evidence type="ECO:0000256" key="8">
    <source>
        <dbReference type="SAM" id="SignalP"/>
    </source>
</evidence>
<keyword evidence="8" id="KW-0732">Signal</keyword>
<dbReference type="GO" id="GO:0009279">
    <property type="term" value="C:cell outer membrane"/>
    <property type="evidence" value="ECO:0007669"/>
    <property type="project" value="UniProtKB-SubCell"/>
</dbReference>
<dbReference type="PANTHER" id="PTHR30026">
    <property type="entry name" value="OUTER MEMBRANE PROTEIN TOLC"/>
    <property type="match status" value="1"/>
</dbReference>
<evidence type="ECO:0000256" key="6">
    <source>
        <dbReference type="ARBA" id="ARBA00023136"/>
    </source>
</evidence>
<feature type="chain" id="PRO_5039906061" evidence="8">
    <location>
        <begin position="23"/>
        <end position="438"/>
    </location>
</feature>
<evidence type="ECO:0000256" key="3">
    <source>
        <dbReference type="ARBA" id="ARBA00022448"/>
    </source>
</evidence>
<feature type="signal peptide" evidence="8">
    <location>
        <begin position="1"/>
        <end position="22"/>
    </location>
</feature>
<keyword evidence="3" id="KW-0813">Transport</keyword>
<proteinExistence type="inferred from homology"/>
<dbReference type="RefSeq" id="WP_260790850.1">
    <property type="nucleotide sequence ID" value="NZ_CP093313.1"/>
</dbReference>
<dbReference type="AlphaFoldDB" id="A0A9J7BHI9"/>